<gene>
    <name evidence="2" type="primary">AUGUSTUS-3.0.2_31600</name>
    <name evidence="2" type="ORF">TcasGA2_TC031600</name>
</gene>
<keyword evidence="3" id="KW-1185">Reference proteome</keyword>
<accession>A0A139WA15</accession>
<reference evidence="2 3" key="1">
    <citation type="journal article" date="2008" name="Nature">
        <title>The genome of the model beetle and pest Tribolium castaneum.</title>
        <authorList>
            <consortium name="Tribolium Genome Sequencing Consortium"/>
            <person name="Richards S."/>
            <person name="Gibbs R.A."/>
            <person name="Weinstock G.M."/>
            <person name="Brown S.J."/>
            <person name="Denell R."/>
            <person name="Beeman R.W."/>
            <person name="Gibbs R."/>
            <person name="Beeman R.W."/>
            <person name="Brown S.J."/>
            <person name="Bucher G."/>
            <person name="Friedrich M."/>
            <person name="Grimmelikhuijzen C.J."/>
            <person name="Klingler M."/>
            <person name="Lorenzen M."/>
            <person name="Richards S."/>
            <person name="Roth S."/>
            <person name="Schroder R."/>
            <person name="Tautz D."/>
            <person name="Zdobnov E.M."/>
            <person name="Muzny D."/>
            <person name="Gibbs R.A."/>
            <person name="Weinstock G.M."/>
            <person name="Attaway T."/>
            <person name="Bell S."/>
            <person name="Buhay C.J."/>
            <person name="Chandrabose M.N."/>
            <person name="Chavez D."/>
            <person name="Clerk-Blankenburg K.P."/>
            <person name="Cree A."/>
            <person name="Dao M."/>
            <person name="Davis C."/>
            <person name="Chacko J."/>
            <person name="Dinh H."/>
            <person name="Dugan-Rocha S."/>
            <person name="Fowler G."/>
            <person name="Garner T.T."/>
            <person name="Garnes J."/>
            <person name="Gnirke A."/>
            <person name="Hawes A."/>
            <person name="Hernandez J."/>
            <person name="Hines S."/>
            <person name="Holder M."/>
            <person name="Hume J."/>
            <person name="Jhangiani S.N."/>
            <person name="Joshi V."/>
            <person name="Khan Z.M."/>
            <person name="Jackson L."/>
            <person name="Kovar C."/>
            <person name="Kowis A."/>
            <person name="Lee S."/>
            <person name="Lewis L.R."/>
            <person name="Margolis J."/>
            <person name="Morgan M."/>
            <person name="Nazareth L.V."/>
            <person name="Nguyen N."/>
            <person name="Okwuonu G."/>
            <person name="Parker D."/>
            <person name="Richards S."/>
            <person name="Ruiz S.J."/>
            <person name="Santibanez J."/>
            <person name="Savard J."/>
            <person name="Scherer S.E."/>
            <person name="Schneider B."/>
            <person name="Sodergren E."/>
            <person name="Tautz D."/>
            <person name="Vattahil S."/>
            <person name="Villasana D."/>
            <person name="White C.S."/>
            <person name="Wright R."/>
            <person name="Park Y."/>
            <person name="Beeman R.W."/>
            <person name="Lord J."/>
            <person name="Oppert B."/>
            <person name="Lorenzen M."/>
            <person name="Brown S."/>
            <person name="Wang L."/>
            <person name="Savard J."/>
            <person name="Tautz D."/>
            <person name="Richards S."/>
            <person name="Weinstock G."/>
            <person name="Gibbs R.A."/>
            <person name="Liu Y."/>
            <person name="Worley K."/>
            <person name="Weinstock G."/>
            <person name="Elsik C.G."/>
            <person name="Reese J.T."/>
            <person name="Elhaik E."/>
            <person name="Landan G."/>
            <person name="Graur D."/>
            <person name="Arensburger P."/>
            <person name="Atkinson P."/>
            <person name="Beeman R.W."/>
            <person name="Beidler J."/>
            <person name="Brown S.J."/>
            <person name="Demuth J.P."/>
            <person name="Drury D.W."/>
            <person name="Du Y.Z."/>
            <person name="Fujiwara H."/>
            <person name="Lorenzen M."/>
            <person name="Maselli V."/>
            <person name="Osanai M."/>
            <person name="Park Y."/>
            <person name="Robertson H.M."/>
            <person name="Tu Z."/>
            <person name="Wang J.J."/>
            <person name="Wang S."/>
            <person name="Richards S."/>
            <person name="Song H."/>
            <person name="Zhang L."/>
            <person name="Sodergren E."/>
            <person name="Werner D."/>
            <person name="Stanke M."/>
            <person name="Morgenstern B."/>
            <person name="Solovyev V."/>
            <person name="Kosarev P."/>
            <person name="Brown G."/>
            <person name="Chen H.C."/>
            <person name="Ermolaeva O."/>
            <person name="Hlavina W."/>
            <person name="Kapustin Y."/>
            <person name="Kiryutin B."/>
            <person name="Kitts P."/>
            <person name="Maglott D."/>
            <person name="Pruitt K."/>
            <person name="Sapojnikov V."/>
            <person name="Souvorov A."/>
            <person name="Mackey A.J."/>
            <person name="Waterhouse R.M."/>
            <person name="Wyder S."/>
            <person name="Zdobnov E.M."/>
            <person name="Zdobnov E.M."/>
            <person name="Wyder S."/>
            <person name="Kriventseva E.V."/>
            <person name="Kadowaki T."/>
            <person name="Bork P."/>
            <person name="Aranda M."/>
            <person name="Bao R."/>
            <person name="Beermann A."/>
            <person name="Berns N."/>
            <person name="Bolognesi R."/>
            <person name="Bonneton F."/>
            <person name="Bopp D."/>
            <person name="Brown S.J."/>
            <person name="Bucher G."/>
            <person name="Butts T."/>
            <person name="Chaumot A."/>
            <person name="Denell R.E."/>
            <person name="Ferrier D.E."/>
            <person name="Friedrich M."/>
            <person name="Gordon C.M."/>
            <person name="Jindra M."/>
            <person name="Klingler M."/>
            <person name="Lan Q."/>
            <person name="Lattorff H.M."/>
            <person name="Laudet V."/>
            <person name="von Levetsow C."/>
            <person name="Liu Z."/>
            <person name="Lutz R."/>
            <person name="Lynch J.A."/>
            <person name="da Fonseca R.N."/>
            <person name="Posnien N."/>
            <person name="Reuter R."/>
            <person name="Roth S."/>
            <person name="Savard J."/>
            <person name="Schinko J.B."/>
            <person name="Schmitt C."/>
            <person name="Schoppmeier M."/>
            <person name="Schroder R."/>
            <person name="Shippy T.D."/>
            <person name="Simonnet F."/>
            <person name="Marques-Souza H."/>
            <person name="Tautz D."/>
            <person name="Tomoyasu Y."/>
            <person name="Trauner J."/>
            <person name="Van der Zee M."/>
            <person name="Vervoort M."/>
            <person name="Wittkopp N."/>
            <person name="Wimmer E.A."/>
            <person name="Yang X."/>
            <person name="Jones A.K."/>
            <person name="Sattelle D.B."/>
            <person name="Ebert P.R."/>
            <person name="Nelson D."/>
            <person name="Scott J.G."/>
            <person name="Beeman R.W."/>
            <person name="Muthukrishnan S."/>
            <person name="Kramer K.J."/>
            <person name="Arakane Y."/>
            <person name="Beeman R.W."/>
            <person name="Zhu Q."/>
            <person name="Hogenkamp D."/>
            <person name="Dixit R."/>
            <person name="Oppert B."/>
            <person name="Jiang H."/>
            <person name="Zou Z."/>
            <person name="Marshall J."/>
            <person name="Elpidina E."/>
            <person name="Vinokurov K."/>
            <person name="Oppert C."/>
            <person name="Zou Z."/>
            <person name="Evans J."/>
            <person name="Lu Z."/>
            <person name="Zhao P."/>
            <person name="Sumathipala N."/>
            <person name="Altincicek B."/>
            <person name="Vilcinskas A."/>
            <person name="Williams M."/>
            <person name="Hultmark D."/>
            <person name="Hetru C."/>
            <person name="Jiang H."/>
            <person name="Grimmelikhuijzen C.J."/>
            <person name="Hauser F."/>
            <person name="Cazzamali G."/>
            <person name="Williamson M."/>
            <person name="Park Y."/>
            <person name="Li B."/>
            <person name="Tanaka Y."/>
            <person name="Predel R."/>
            <person name="Neupert S."/>
            <person name="Schachtner J."/>
            <person name="Verleyen P."/>
            <person name="Raible F."/>
            <person name="Bork P."/>
            <person name="Friedrich M."/>
            <person name="Walden K.K."/>
            <person name="Robertson H.M."/>
            <person name="Angeli S."/>
            <person name="Foret S."/>
            <person name="Bucher G."/>
            <person name="Schuetz S."/>
            <person name="Maleszka R."/>
            <person name="Wimmer E.A."/>
            <person name="Beeman R.W."/>
            <person name="Lorenzen M."/>
            <person name="Tomoyasu Y."/>
            <person name="Miller S.C."/>
            <person name="Grossmann D."/>
            <person name="Bucher G."/>
        </authorList>
    </citation>
    <scope>NUCLEOTIDE SEQUENCE [LARGE SCALE GENOMIC DNA]</scope>
    <source>
        <strain evidence="2 3">Georgia GA2</strain>
    </source>
</reference>
<evidence type="ECO:0000256" key="1">
    <source>
        <dbReference type="SAM" id="MobiDB-lite"/>
    </source>
</evidence>
<dbReference type="EMBL" id="KQ971696">
    <property type="protein sequence ID" value="KYB24755.1"/>
    <property type="molecule type" value="Genomic_DNA"/>
</dbReference>
<feature type="region of interest" description="Disordered" evidence="1">
    <location>
        <begin position="1"/>
        <end position="55"/>
    </location>
</feature>
<sequence length="418" mass="46652">MSHRLAPPKATSTKPKPTLKPPATKQKKSGESVADLLKHQTPKPPPQTFATATTSSNMQNMQILSRSRSPINKTLDKPVSPISSRESSMSVSESEYKYTVRNLPQHIATQKSFYSFLITTINLRSILTLKVNFNRTALLITSAPITPAIINQFRTASGDANITVDPINKKSLNTPFPKVPTFSVVIRSVEHDITEADIMNQNPILKINRLHRIISKKTNRPTPLIRVISDDKPTIDHLLTQGITIFSRVYDCEVSHPPPPTPLQCSKCFQLGHGPNDCPNKPICPKCPESHHPSKCTVITAKCPFCQGSHPAWSRQCPVIKETPITENTPFVPTKIIDPPSEFADRDIAEDPDSPHSDPNPTQTLLRQVIAFFAKILFDIFPLQKPKMQQIIEQASLHAFEIITKISHSGHRIRFSFN</sequence>
<reference evidence="2 3" key="2">
    <citation type="journal article" date="2010" name="Nucleic Acids Res.">
        <title>BeetleBase in 2010: revisions to provide comprehensive genomic information for Tribolium castaneum.</title>
        <authorList>
            <person name="Kim H.S."/>
            <person name="Murphy T."/>
            <person name="Xia J."/>
            <person name="Caragea D."/>
            <person name="Park Y."/>
            <person name="Beeman R.W."/>
            <person name="Lorenzen M.D."/>
            <person name="Butcher S."/>
            <person name="Manak J.R."/>
            <person name="Brown S.J."/>
        </authorList>
    </citation>
    <scope>NUCLEOTIDE SEQUENCE [LARGE SCALE GENOMIC DNA]</scope>
    <source>
        <strain evidence="2 3">Georgia GA2</strain>
    </source>
</reference>
<evidence type="ECO:0000313" key="3">
    <source>
        <dbReference type="Proteomes" id="UP000007266"/>
    </source>
</evidence>
<dbReference type="STRING" id="7070.A0A139WA15"/>
<name>A0A139WA15_TRICA</name>
<organism evidence="2 3">
    <name type="scientific">Tribolium castaneum</name>
    <name type="common">Red flour beetle</name>
    <dbReference type="NCBI Taxonomy" id="7070"/>
    <lineage>
        <taxon>Eukaryota</taxon>
        <taxon>Metazoa</taxon>
        <taxon>Ecdysozoa</taxon>
        <taxon>Arthropoda</taxon>
        <taxon>Hexapoda</taxon>
        <taxon>Insecta</taxon>
        <taxon>Pterygota</taxon>
        <taxon>Neoptera</taxon>
        <taxon>Endopterygota</taxon>
        <taxon>Coleoptera</taxon>
        <taxon>Polyphaga</taxon>
        <taxon>Cucujiformia</taxon>
        <taxon>Tenebrionidae</taxon>
        <taxon>Tenebrionidae incertae sedis</taxon>
        <taxon>Tribolium</taxon>
    </lineage>
</organism>
<dbReference type="InParanoid" id="A0A139WA15"/>
<evidence type="ECO:0000313" key="2">
    <source>
        <dbReference type="EMBL" id="KYB24755.1"/>
    </source>
</evidence>
<protein>
    <recommendedName>
        <fullName evidence="4">CCHC-type domain-containing protein</fullName>
    </recommendedName>
</protein>
<dbReference type="Proteomes" id="UP000007266">
    <property type="component" value="Unassembled WGS sequence"/>
</dbReference>
<dbReference type="AlphaFoldDB" id="A0A139WA15"/>
<dbReference type="eggNOG" id="ENOG502RTFA">
    <property type="taxonomic scope" value="Eukaryota"/>
</dbReference>
<feature type="compositionally biased region" description="Low complexity" evidence="1">
    <location>
        <begin position="7"/>
        <end position="24"/>
    </location>
</feature>
<proteinExistence type="predicted"/>
<evidence type="ECO:0008006" key="4">
    <source>
        <dbReference type="Google" id="ProtNLM"/>
    </source>
</evidence>
<dbReference type="OMA" id="PQHIATQ"/>